<dbReference type="Pfam" id="PF00084">
    <property type="entry name" value="Sushi"/>
    <property type="match status" value="19"/>
</dbReference>
<dbReference type="PROSITE" id="PS50923">
    <property type="entry name" value="SUSHI"/>
    <property type="match status" value="18"/>
</dbReference>
<reference evidence="7" key="1">
    <citation type="submission" date="2014-12" db="EMBL/GenBank/DDBJ databases">
        <title>Insight into the proteome of Arion vulgaris.</title>
        <authorList>
            <person name="Aradska J."/>
            <person name="Bulat T."/>
            <person name="Smidak R."/>
            <person name="Sarate P."/>
            <person name="Gangsoo J."/>
            <person name="Sialana F."/>
            <person name="Bilban M."/>
            <person name="Lubec G."/>
        </authorList>
    </citation>
    <scope>NUCLEOTIDE SEQUENCE</scope>
    <source>
        <tissue evidence="7">Skin</tissue>
    </source>
</reference>
<evidence type="ECO:0000256" key="5">
    <source>
        <dbReference type="PROSITE-ProRule" id="PRU00302"/>
    </source>
</evidence>
<evidence type="ECO:0000313" key="7">
    <source>
        <dbReference type="EMBL" id="CEK92448.1"/>
    </source>
</evidence>
<feature type="domain" description="Sushi" evidence="6">
    <location>
        <begin position="596"/>
        <end position="653"/>
    </location>
</feature>
<feature type="disulfide bond" evidence="5">
    <location>
        <begin position="392"/>
        <end position="419"/>
    </location>
</feature>
<feature type="domain" description="Sushi" evidence="6">
    <location>
        <begin position="9"/>
        <end position="66"/>
    </location>
</feature>
<feature type="domain" description="Sushi" evidence="6">
    <location>
        <begin position="952"/>
        <end position="1009"/>
    </location>
</feature>
<feature type="domain" description="Sushi" evidence="6">
    <location>
        <begin position="363"/>
        <end position="421"/>
    </location>
</feature>
<feature type="disulfide bond" evidence="5">
    <location>
        <begin position="1043"/>
        <end position="1070"/>
    </location>
</feature>
<feature type="disulfide bond" evidence="5">
    <location>
        <begin position="566"/>
        <end position="593"/>
    </location>
</feature>
<dbReference type="InterPro" id="IPR035976">
    <property type="entry name" value="Sushi/SCR/CCP_sf"/>
</dbReference>
<evidence type="ECO:0000256" key="1">
    <source>
        <dbReference type="ARBA" id="ARBA00022659"/>
    </source>
</evidence>
<feature type="domain" description="Sushi" evidence="6">
    <location>
        <begin position="480"/>
        <end position="537"/>
    </location>
</feature>
<dbReference type="CDD" id="cd00033">
    <property type="entry name" value="CCP"/>
    <property type="match status" value="18"/>
</dbReference>
<feature type="domain" description="Sushi" evidence="6">
    <location>
        <begin position="829"/>
        <end position="891"/>
    </location>
</feature>
<feature type="domain" description="Sushi" evidence="6">
    <location>
        <begin position="713"/>
        <end position="770"/>
    </location>
</feature>
<dbReference type="Gene3D" id="2.10.70.10">
    <property type="entry name" value="Complement Module, domain 1"/>
    <property type="match status" value="18"/>
</dbReference>
<feature type="domain" description="Sushi" evidence="6">
    <location>
        <begin position="654"/>
        <end position="712"/>
    </location>
</feature>
<keyword evidence="2" id="KW-0677">Repeat</keyword>
<keyword evidence="4" id="KW-0325">Glycoprotein</keyword>
<feature type="domain" description="Sushi" evidence="6">
    <location>
        <begin position="892"/>
        <end position="951"/>
    </location>
</feature>
<evidence type="ECO:0000259" key="6">
    <source>
        <dbReference type="PROSITE" id="PS50923"/>
    </source>
</evidence>
<evidence type="ECO:0000256" key="4">
    <source>
        <dbReference type="ARBA" id="ARBA00023180"/>
    </source>
</evidence>
<feature type="domain" description="Sushi" evidence="6">
    <location>
        <begin position="242"/>
        <end position="301"/>
    </location>
</feature>
<comment type="caution">
    <text evidence="5">Lacks conserved residue(s) required for the propagation of feature annotation.</text>
</comment>
<evidence type="ECO:0000256" key="2">
    <source>
        <dbReference type="ARBA" id="ARBA00022737"/>
    </source>
</evidence>
<keyword evidence="3 5" id="KW-1015">Disulfide bond</keyword>
<gene>
    <name evidence="7" type="primary">ORF188316</name>
</gene>
<feature type="domain" description="Sushi" evidence="6">
    <location>
        <begin position="125"/>
        <end position="183"/>
    </location>
</feature>
<accession>A0A0B7BHR4</accession>
<feature type="domain" description="Sushi" evidence="6">
    <location>
        <begin position="67"/>
        <end position="124"/>
    </location>
</feature>
<feature type="disulfide bond" evidence="5">
    <location>
        <begin position="304"/>
        <end position="347"/>
    </location>
</feature>
<feature type="disulfide bond" evidence="5">
    <location>
        <begin position="212"/>
        <end position="239"/>
    </location>
</feature>
<name>A0A0B7BHR4_9EUPU</name>
<feature type="domain" description="Sushi" evidence="6">
    <location>
        <begin position="184"/>
        <end position="241"/>
    </location>
</feature>
<evidence type="ECO:0000256" key="3">
    <source>
        <dbReference type="ARBA" id="ARBA00023157"/>
    </source>
</evidence>
<feature type="disulfide bond" evidence="5">
    <location>
        <begin position="508"/>
        <end position="535"/>
    </location>
</feature>
<proteinExistence type="predicted"/>
<feature type="disulfide bond" evidence="5">
    <location>
        <begin position="741"/>
        <end position="768"/>
    </location>
</feature>
<feature type="domain" description="Sushi" evidence="6">
    <location>
        <begin position="538"/>
        <end position="595"/>
    </location>
</feature>
<dbReference type="SMART" id="SM00032">
    <property type="entry name" value="CCP"/>
    <property type="match status" value="19"/>
</dbReference>
<feature type="domain" description="Sushi" evidence="6">
    <location>
        <begin position="1010"/>
        <end position="1072"/>
    </location>
</feature>
<dbReference type="PANTHER" id="PTHR19325:SF571">
    <property type="entry name" value="SUSHI DOMAIN-CONTAINING PROTEIN"/>
    <property type="match status" value="1"/>
</dbReference>
<feature type="domain" description="Sushi" evidence="6">
    <location>
        <begin position="302"/>
        <end position="362"/>
    </location>
</feature>
<dbReference type="InterPro" id="IPR050350">
    <property type="entry name" value="Compl-Cell_Adhes-Reg"/>
</dbReference>
<feature type="domain" description="Sushi" evidence="6">
    <location>
        <begin position="422"/>
        <end position="479"/>
    </location>
</feature>
<feature type="disulfide bond" evidence="5">
    <location>
        <begin position="624"/>
        <end position="651"/>
    </location>
</feature>
<dbReference type="PANTHER" id="PTHR19325">
    <property type="entry name" value="COMPLEMENT COMPONENT-RELATED SUSHI DOMAIN-CONTAINING"/>
    <property type="match status" value="1"/>
</dbReference>
<feature type="disulfide bond" evidence="5">
    <location>
        <begin position="799"/>
        <end position="826"/>
    </location>
</feature>
<feature type="disulfide bond" evidence="5">
    <location>
        <begin position="37"/>
        <end position="64"/>
    </location>
</feature>
<dbReference type="SUPFAM" id="SSF57535">
    <property type="entry name" value="Complement control module/SCR domain"/>
    <property type="match status" value="18"/>
</dbReference>
<sequence length="1126" mass="122203">VTDTTCTIVRCLEPSGIENAVFAKSLLTFGSTLKVSCFNSYDLIGDSELTCGADGNWEETLPKCVLLACGSPTSVPNAVIEGDSFKQGDSITYKCRSGYELVGNSLLTCGDANAWLGSPPICLEVDCGPPPVLPSSTVTADKTTFKSITELKCNSGYFLQGNATFICGADRSWKYDPDLFCAPVDCGQPPTLINSFFSVNITTLGNVAVYSCNKGHFMVGPSSLFCDEDGTWVYEYPTCSPVDCLEPPVVAHASHISSGTVYLSVADYECVEGYTHRYTNRTSLRCGDMGTWMGDLPVCEIIDCGLPPDFQHAFYLLDNNRTDFLSYAIYNCQPGYTTKETNTYFTCNAVGVWEGITFRCEPVKCSETPFILNAEKYQMNETTFGALAEFSCLKGFVKSGSEYIACTETGEWSSNNHACLPIECQEPQELEYGALEYNATTYTSTVVYSCLPGYTIIGDKSSECLDSGKWSTNVPTCSAVNCLTPPVVHHSKVSFTNTTYQQLAVYSCNPGYKLTNSDRLICGENASWLGEIPFCTAVTCKEPEQHQHIQVVFSSLTYQSIASFSCEPGHRLVGESLITCTENGTWSTEPPKCFVLDCSNPISIKNGEVSVSGTTFGSSATYTCDKGFLMEGLAVLLCNANGSWSSSPPTCNIINCREPPKIVNGVGSFNITTYLAVATYQCNKGYQLKGTGKVTCGESGKWDAEEKSTCQQITCPEPPLVANGLRSYLELKQGSSAYYTCNDGYTLSGSFVLHCGSDGAWDRSPPICRERACPPLSDIPNGFVNFNGSRVGSVANFSCSTGFFIEGESNLICLRNQSWSSKVPVCKRVSCAAPPVIANSIIIRDTGRNVSSKVTYSCVKGYQMVNDNDNEITITCGFDGDWFGKIPSCEIVVCYDLPPLIIHTKHITNGDTYKSEVKYTCDPGYTLSGNSIIICDHLGKWSTDNPPYCVPISCGVPPTYDKSSYEGTDLTYGQSVNYTCLPGHDLLGVSMSICQVDGKWSPTSFQCEVRRCNPVIEVPQNGQIVSTSEDGTYIVGSVIEFVCQEEFTLVGSSSLRCSESGEWDSSPPQCLYIIDLCSETLQMDHVLPPPPGKVTGNKIIVQCEEGYLSSGNMSSVCRSDSSWSVP</sequence>
<organism evidence="7">
    <name type="scientific">Arion vulgaris</name>
    <dbReference type="NCBI Taxonomy" id="1028688"/>
    <lineage>
        <taxon>Eukaryota</taxon>
        <taxon>Metazoa</taxon>
        <taxon>Spiralia</taxon>
        <taxon>Lophotrochozoa</taxon>
        <taxon>Mollusca</taxon>
        <taxon>Gastropoda</taxon>
        <taxon>Heterobranchia</taxon>
        <taxon>Euthyneura</taxon>
        <taxon>Panpulmonata</taxon>
        <taxon>Eupulmonata</taxon>
        <taxon>Stylommatophora</taxon>
        <taxon>Helicina</taxon>
        <taxon>Arionoidea</taxon>
        <taxon>Arionidae</taxon>
        <taxon>Arion</taxon>
    </lineage>
</organism>
<feature type="domain" description="Sushi" evidence="6">
    <location>
        <begin position="771"/>
        <end position="828"/>
    </location>
</feature>
<keyword evidence="1 5" id="KW-0768">Sushi</keyword>
<feature type="disulfide bond" evidence="5">
    <location>
        <begin position="95"/>
        <end position="122"/>
    </location>
</feature>
<feature type="non-terminal residue" evidence="7">
    <location>
        <position position="1126"/>
    </location>
</feature>
<feature type="disulfide bond" evidence="5">
    <location>
        <begin position="980"/>
        <end position="1007"/>
    </location>
</feature>
<feature type="disulfide bond" evidence="5">
    <location>
        <begin position="450"/>
        <end position="477"/>
    </location>
</feature>
<dbReference type="EMBL" id="HACG01045583">
    <property type="protein sequence ID" value="CEK92448.1"/>
    <property type="molecule type" value="Transcribed_RNA"/>
</dbReference>
<feature type="non-terminal residue" evidence="7">
    <location>
        <position position="1"/>
    </location>
</feature>
<dbReference type="AlphaFoldDB" id="A0A0B7BHR4"/>
<protein>
    <recommendedName>
        <fullName evidence="6">Sushi domain-containing protein</fullName>
    </recommendedName>
</protein>
<dbReference type="InterPro" id="IPR000436">
    <property type="entry name" value="Sushi_SCR_CCP_dom"/>
</dbReference>